<feature type="compositionally biased region" description="Low complexity" evidence="1">
    <location>
        <begin position="622"/>
        <end position="646"/>
    </location>
</feature>
<feature type="compositionally biased region" description="Polar residues" evidence="1">
    <location>
        <begin position="413"/>
        <end position="427"/>
    </location>
</feature>
<dbReference type="InterPro" id="IPR006643">
    <property type="entry name" value="Zasp-like_motif"/>
</dbReference>
<gene>
    <name evidence="3" type="ORF">WR25_21534</name>
</gene>
<comment type="caution">
    <text evidence="3">The sequence shown here is derived from an EMBL/GenBank/DDBJ whole genome shotgun (WGS) entry which is preliminary data.</text>
</comment>
<feature type="compositionally biased region" description="Low complexity" evidence="1">
    <location>
        <begin position="441"/>
        <end position="480"/>
    </location>
</feature>
<dbReference type="AlphaFoldDB" id="A0A2A2J243"/>
<feature type="region of interest" description="Disordered" evidence="1">
    <location>
        <begin position="575"/>
        <end position="603"/>
    </location>
</feature>
<feature type="region of interest" description="Disordered" evidence="1">
    <location>
        <begin position="379"/>
        <end position="402"/>
    </location>
</feature>
<organism evidence="3 4">
    <name type="scientific">Diploscapter pachys</name>
    <dbReference type="NCBI Taxonomy" id="2018661"/>
    <lineage>
        <taxon>Eukaryota</taxon>
        <taxon>Metazoa</taxon>
        <taxon>Ecdysozoa</taxon>
        <taxon>Nematoda</taxon>
        <taxon>Chromadorea</taxon>
        <taxon>Rhabditida</taxon>
        <taxon>Rhabditina</taxon>
        <taxon>Rhabditomorpha</taxon>
        <taxon>Rhabditoidea</taxon>
        <taxon>Rhabditidae</taxon>
        <taxon>Diploscapter</taxon>
    </lineage>
</organism>
<feature type="region of interest" description="Disordered" evidence="1">
    <location>
        <begin position="969"/>
        <end position="1018"/>
    </location>
</feature>
<dbReference type="Proteomes" id="UP000218231">
    <property type="component" value="Unassembled WGS sequence"/>
</dbReference>
<feature type="compositionally biased region" description="Polar residues" evidence="1">
    <location>
        <begin position="724"/>
        <end position="740"/>
    </location>
</feature>
<feature type="compositionally biased region" description="Polar residues" evidence="1">
    <location>
        <begin position="974"/>
        <end position="984"/>
    </location>
</feature>
<sequence>MPQPVHLQYNSPLELYSNETAQEEFVNQIGEAPAPLPAGGNKHFDPSKSATLKYIQEGDKNNFGDRFFEKVAAAEASRVPMDQEPQWAEYAREMSRRARSRTPGREDGRHSTSPYPPIHDDTWKEHQDKTKIFTDAVREVGAPPYWQYEYNRPMVRSHSETRSDPRYQCGGMDFTKGLYFGEPLDYVPPRTKEEKPKAAPGYELGGSDYYKGYAFAPELRGHGPDPPRKRQKYTADPKSACNVFESPNLDGADPHLLVGDTISNQKVKRDIRHPEADDFGTSYAPPGGFKYDHVRVVKEPSPPKPVVYSLSAKKDRANIYEGRSSAPPEQTNVWIQKQADVDREIWYREPNWRRGVPERCRAWETRRFELEHRLHRPNTRTTVPRAASSSAHFRPYPNYSTAPSATAALPAMSQHSHSSQQDNRQASSEPIALPYQPVTNQAPSSNQQYQQYQSQQQHYQPQQQQQQFTTSQYNASSSAAPGGGFATGPVNMKLDDPNLTKYINTGFNQNQIDYAIEHAGQTGPGHFERRLDHGTARDFVSLYNDILKQGNVTFQSQDGQQQQQQSYDRYYSTETHLQGGQGQGQGMNAANRGVGQAQTQMPMQQTYQQQNVFNQGGARNEQFQQQHNTQRTTTTTTTIPVQNQNTGSNTSNFRESHFTTTQTQQQNREPPAPPPRPFPSSFPSNFGQFTSNFGNLSIMPTNLPEGMRTYTTQESNTEEIPGGQRSTNSYKTEMFYSSNDGAPPSNFPSGGGGGGGGMQMQMMHSPGSGISNQQYSSRFSRQERKETTTTTTGGQQQPPTSNTTHNIQVTQQPVTRQTTYSYSSQPVPSQNFGSQMQQSSFTKKTEKVESTPIMTQPATTEYHAQDFYKKHREETNTTTTTTQPAPQPAATEYRTQDFYRKHREETRREETSRPVSQISNYSEQRNYNRNFEEKTETRTVPAQPTTNLISSSQSAANDVFNRKIEMDEKLPHGSLSNTQSNTQGGYKDQEGYDVSYKKDLQTSSDPGRDVALLKEEERRVVDTPLEPGVISRHVTTKYYKKKTVTDTQTTQD</sequence>
<feature type="compositionally biased region" description="Polar residues" evidence="1">
    <location>
        <begin position="647"/>
        <end position="668"/>
    </location>
</feature>
<protein>
    <recommendedName>
        <fullName evidence="2">Zasp-like motif domain-containing protein</fullName>
    </recommendedName>
</protein>
<accession>A0A2A2J243</accession>
<feature type="compositionally biased region" description="Polar residues" evidence="1">
    <location>
        <begin position="687"/>
        <end position="700"/>
    </location>
</feature>
<evidence type="ECO:0000259" key="2">
    <source>
        <dbReference type="SMART" id="SM00735"/>
    </source>
</evidence>
<name>A0A2A2J243_9BILA</name>
<dbReference type="STRING" id="2018661.A0A2A2J243"/>
<dbReference type="EMBL" id="LIAE01010746">
    <property type="protein sequence ID" value="PAV55826.1"/>
    <property type="molecule type" value="Genomic_DNA"/>
</dbReference>
<feature type="compositionally biased region" description="Pro residues" evidence="1">
    <location>
        <begin position="670"/>
        <end position="680"/>
    </location>
</feature>
<feature type="region of interest" description="Disordered" evidence="1">
    <location>
        <begin position="91"/>
        <end position="125"/>
    </location>
</feature>
<feature type="region of interest" description="Disordered" evidence="1">
    <location>
        <begin position="622"/>
        <end position="851"/>
    </location>
</feature>
<dbReference type="OrthoDB" id="5919374at2759"/>
<dbReference type="SMART" id="SM00735">
    <property type="entry name" value="ZM"/>
    <property type="match status" value="1"/>
</dbReference>
<evidence type="ECO:0000313" key="3">
    <source>
        <dbReference type="EMBL" id="PAV55826.1"/>
    </source>
</evidence>
<proteinExistence type="predicted"/>
<feature type="region of interest" description="Disordered" evidence="1">
    <location>
        <begin position="408"/>
        <end position="427"/>
    </location>
</feature>
<feature type="compositionally biased region" description="Low complexity" evidence="1">
    <location>
        <begin position="788"/>
        <end position="819"/>
    </location>
</feature>
<evidence type="ECO:0000313" key="4">
    <source>
        <dbReference type="Proteomes" id="UP000218231"/>
    </source>
</evidence>
<evidence type="ECO:0000256" key="1">
    <source>
        <dbReference type="SAM" id="MobiDB-lite"/>
    </source>
</evidence>
<feature type="compositionally biased region" description="Basic and acidic residues" evidence="1">
    <location>
        <begin position="987"/>
        <end position="1018"/>
    </location>
</feature>
<feature type="compositionally biased region" description="Low complexity" evidence="1">
    <location>
        <begin position="759"/>
        <end position="769"/>
    </location>
</feature>
<keyword evidence="4" id="KW-1185">Reference proteome</keyword>
<feature type="compositionally biased region" description="Polar residues" evidence="1">
    <location>
        <begin position="379"/>
        <end position="391"/>
    </location>
</feature>
<feature type="compositionally biased region" description="Polar residues" evidence="1">
    <location>
        <begin position="820"/>
        <end position="842"/>
    </location>
</feature>
<reference evidence="3 4" key="1">
    <citation type="journal article" date="2017" name="Curr. Biol.">
        <title>Genome architecture and evolution of a unichromosomal asexual nematode.</title>
        <authorList>
            <person name="Fradin H."/>
            <person name="Zegar C."/>
            <person name="Gutwein M."/>
            <person name="Lucas J."/>
            <person name="Kovtun M."/>
            <person name="Corcoran D."/>
            <person name="Baugh L.R."/>
            <person name="Kiontke K."/>
            <person name="Gunsalus K."/>
            <person name="Fitch D.H."/>
            <person name="Piano F."/>
        </authorList>
    </citation>
    <scope>NUCLEOTIDE SEQUENCE [LARGE SCALE GENOMIC DNA]</scope>
    <source>
        <strain evidence="3">PF1309</strain>
    </source>
</reference>
<feature type="region of interest" description="Disordered" evidence="1">
    <location>
        <begin position="435"/>
        <end position="491"/>
    </location>
</feature>
<feature type="domain" description="Zasp-like motif" evidence="2">
    <location>
        <begin position="3"/>
        <end position="28"/>
    </location>
</feature>
<feature type="compositionally biased region" description="Gly residues" evidence="1">
    <location>
        <begin position="749"/>
        <end position="758"/>
    </location>
</feature>
<feature type="compositionally biased region" description="Polar residues" evidence="1">
    <location>
        <begin position="770"/>
        <end position="779"/>
    </location>
</feature>